<dbReference type="AlphaFoldDB" id="A0AAV3SC43"/>
<reference evidence="1" key="3">
    <citation type="submission" date="2023-12" db="EMBL/GenBank/DDBJ databases">
        <authorList>
            <person name="Sun Q."/>
            <person name="Inoue M."/>
        </authorList>
    </citation>
    <scope>NUCLEOTIDE SEQUENCE</scope>
    <source>
        <strain evidence="1">JCM 12289</strain>
    </source>
</reference>
<gene>
    <name evidence="1" type="ORF">GCM10008985_02380</name>
    <name evidence="2" type="ORF">MUK72_10630</name>
</gene>
<organism evidence="1 4">
    <name type="scientific">Halococcus dombrowskii</name>
    <dbReference type="NCBI Taxonomy" id="179637"/>
    <lineage>
        <taxon>Archaea</taxon>
        <taxon>Methanobacteriati</taxon>
        <taxon>Methanobacteriota</taxon>
        <taxon>Stenosarchaea group</taxon>
        <taxon>Halobacteria</taxon>
        <taxon>Halobacteriales</taxon>
        <taxon>Halococcaceae</taxon>
        <taxon>Halococcus</taxon>
    </lineage>
</organism>
<accession>A0AAV3SC43</accession>
<sequence>MGVRPPQDDADEPESLAFGIAALAERLDRADISYPIGSAELVRVLDDPEIPCDPAGNGLALSTALDRADQDQFDSAGELHDALHPVFERHRRSSSTGILGRLRSLF</sequence>
<evidence type="ECO:0000313" key="4">
    <source>
        <dbReference type="Proteomes" id="UP001500962"/>
    </source>
</evidence>
<evidence type="ECO:0000313" key="3">
    <source>
        <dbReference type="Proteomes" id="UP000830542"/>
    </source>
</evidence>
<dbReference type="Proteomes" id="UP001500962">
    <property type="component" value="Unassembled WGS sequence"/>
</dbReference>
<dbReference type="EMBL" id="CP095005">
    <property type="protein sequence ID" value="UOO94420.1"/>
    <property type="molecule type" value="Genomic_DNA"/>
</dbReference>
<evidence type="ECO:0000313" key="1">
    <source>
        <dbReference type="EMBL" id="GAA0450343.1"/>
    </source>
</evidence>
<proteinExistence type="predicted"/>
<keyword evidence="3" id="KW-1185">Reference proteome</keyword>
<dbReference type="KEGG" id="hdo:MUK72_10630"/>
<name>A0AAV3SC43_HALDO</name>
<evidence type="ECO:0000313" key="2">
    <source>
        <dbReference type="EMBL" id="UOO94420.1"/>
    </source>
</evidence>
<dbReference type="RefSeq" id="WP_244700160.1">
    <property type="nucleotide sequence ID" value="NZ_BAAADN010000002.1"/>
</dbReference>
<dbReference type="Proteomes" id="UP000830542">
    <property type="component" value="Chromosome"/>
</dbReference>
<reference evidence="1" key="1">
    <citation type="journal article" date="2014" name="Int. J. Syst. Evol. Microbiol.">
        <title>Complete genome sequence of Corynebacterium casei LMG S-19264T (=DSM 44701T), isolated from a smear-ripened cheese.</title>
        <authorList>
            <consortium name="US DOE Joint Genome Institute (JGI-PGF)"/>
            <person name="Walter F."/>
            <person name="Albersmeier A."/>
            <person name="Kalinowski J."/>
            <person name="Ruckert C."/>
        </authorList>
    </citation>
    <scope>NUCLEOTIDE SEQUENCE</scope>
    <source>
        <strain evidence="1">JCM 12289</strain>
    </source>
</reference>
<reference evidence="2" key="2">
    <citation type="submission" date="2022-04" db="EMBL/GenBank/DDBJ databases">
        <title>Sequencing and genomic assembly of Halococcus dombrowskii.</title>
        <authorList>
            <person name="Lim S.W."/>
            <person name="MacLea K.S."/>
        </authorList>
    </citation>
    <scope>NUCLEOTIDE SEQUENCE</scope>
    <source>
        <strain evidence="2">H4</strain>
    </source>
</reference>
<dbReference type="EMBL" id="BAAADN010000002">
    <property type="protein sequence ID" value="GAA0450343.1"/>
    <property type="molecule type" value="Genomic_DNA"/>
</dbReference>
<protein>
    <submittedName>
        <fullName evidence="1">Uncharacterized protein</fullName>
    </submittedName>
</protein>
<dbReference type="GeneID" id="71762308"/>